<evidence type="ECO:0000256" key="1">
    <source>
        <dbReference type="SAM" id="Phobius"/>
    </source>
</evidence>
<dbReference type="CDD" id="cd06225">
    <property type="entry name" value="HAMP"/>
    <property type="match status" value="1"/>
</dbReference>
<dbReference type="CDD" id="cd01948">
    <property type="entry name" value="EAL"/>
    <property type="match status" value="1"/>
</dbReference>
<dbReference type="PANTHER" id="PTHR33121">
    <property type="entry name" value="CYCLIC DI-GMP PHOSPHODIESTERASE PDEF"/>
    <property type="match status" value="1"/>
</dbReference>
<dbReference type="InterPro" id="IPR001633">
    <property type="entry name" value="EAL_dom"/>
</dbReference>
<dbReference type="SUPFAM" id="SSF141868">
    <property type="entry name" value="EAL domain-like"/>
    <property type="match status" value="1"/>
</dbReference>
<dbReference type="InterPro" id="IPR003660">
    <property type="entry name" value="HAMP_dom"/>
</dbReference>
<evidence type="ECO:0000259" key="4">
    <source>
        <dbReference type="PROSITE" id="PS50887"/>
    </source>
</evidence>
<dbReference type="eggNOG" id="COG5001">
    <property type="taxonomic scope" value="Bacteria"/>
</dbReference>
<keyword evidence="6" id="KW-1185">Reference proteome</keyword>
<evidence type="ECO:0000259" key="2">
    <source>
        <dbReference type="PROSITE" id="PS50883"/>
    </source>
</evidence>
<dbReference type="RefSeq" id="WP_015047987.1">
    <property type="nucleotide sequence ID" value="NC_018868.3"/>
</dbReference>
<feature type="transmembrane region" description="Helical" evidence="1">
    <location>
        <begin position="253"/>
        <end position="272"/>
    </location>
</feature>
<dbReference type="InterPro" id="IPR050706">
    <property type="entry name" value="Cyclic-di-GMP_PDE-like"/>
</dbReference>
<dbReference type="EMBL" id="CP003746">
    <property type="protein sequence ID" value="AFU99824.1"/>
    <property type="molecule type" value="Genomic_DNA"/>
</dbReference>
<evidence type="ECO:0000313" key="6">
    <source>
        <dbReference type="Proteomes" id="UP000000466"/>
    </source>
</evidence>
<dbReference type="InterPro" id="IPR000160">
    <property type="entry name" value="GGDEF_dom"/>
</dbReference>
<gene>
    <name evidence="5" type="ordered locus">M5M_13400</name>
</gene>
<keyword evidence="1" id="KW-0812">Transmembrane</keyword>
<keyword evidence="1" id="KW-1133">Transmembrane helix</keyword>
<dbReference type="GO" id="GO:0071111">
    <property type="term" value="F:cyclic-guanylate-specific phosphodiesterase activity"/>
    <property type="evidence" value="ECO:0007669"/>
    <property type="project" value="InterPro"/>
</dbReference>
<name>K4KKZ1_SIMAS</name>
<dbReference type="Pfam" id="PF14827">
    <property type="entry name" value="dCache_3"/>
    <property type="match status" value="1"/>
</dbReference>
<evidence type="ECO:0000259" key="3">
    <source>
        <dbReference type="PROSITE" id="PS50885"/>
    </source>
</evidence>
<dbReference type="Pfam" id="PF00672">
    <property type="entry name" value="HAMP"/>
    <property type="match status" value="1"/>
</dbReference>
<dbReference type="Proteomes" id="UP000000466">
    <property type="component" value="Chromosome"/>
</dbReference>
<dbReference type="PROSITE" id="PS50883">
    <property type="entry name" value="EAL"/>
    <property type="match status" value="1"/>
</dbReference>
<dbReference type="SMART" id="SM00267">
    <property type="entry name" value="GGDEF"/>
    <property type="match status" value="1"/>
</dbReference>
<dbReference type="InterPro" id="IPR029787">
    <property type="entry name" value="Nucleotide_cyclase"/>
</dbReference>
<dbReference type="InterPro" id="IPR035919">
    <property type="entry name" value="EAL_sf"/>
</dbReference>
<dbReference type="OrthoDB" id="9804951at2"/>
<dbReference type="GO" id="GO:0016020">
    <property type="term" value="C:membrane"/>
    <property type="evidence" value="ECO:0007669"/>
    <property type="project" value="InterPro"/>
</dbReference>
<dbReference type="Gene3D" id="3.30.70.270">
    <property type="match status" value="1"/>
</dbReference>
<dbReference type="InterPro" id="IPR029150">
    <property type="entry name" value="dCache_3"/>
</dbReference>
<dbReference type="InterPro" id="IPR043128">
    <property type="entry name" value="Rev_trsase/Diguanyl_cyclase"/>
</dbReference>
<dbReference type="Pfam" id="PF00990">
    <property type="entry name" value="GGDEF"/>
    <property type="match status" value="1"/>
</dbReference>
<dbReference type="eggNOG" id="COG5000">
    <property type="taxonomic scope" value="Bacteria"/>
</dbReference>
<dbReference type="SUPFAM" id="SSF55073">
    <property type="entry name" value="Nucleotide cyclase"/>
    <property type="match status" value="1"/>
</dbReference>
<feature type="domain" description="HAMP" evidence="3">
    <location>
        <begin position="273"/>
        <end position="325"/>
    </location>
</feature>
<dbReference type="STRING" id="1117647.M5M_13400"/>
<protein>
    <submittedName>
        <fullName evidence="5">Signal protein</fullName>
    </submittedName>
</protein>
<accession>K4KKZ1</accession>
<dbReference type="KEGG" id="saga:M5M_13400"/>
<dbReference type="PROSITE" id="PS50887">
    <property type="entry name" value="GGDEF"/>
    <property type="match status" value="1"/>
</dbReference>
<dbReference type="GO" id="GO:0007165">
    <property type="term" value="P:signal transduction"/>
    <property type="evidence" value="ECO:0007669"/>
    <property type="project" value="InterPro"/>
</dbReference>
<dbReference type="SUPFAM" id="SSF158472">
    <property type="entry name" value="HAMP domain-like"/>
    <property type="match status" value="1"/>
</dbReference>
<feature type="domain" description="EAL" evidence="2">
    <location>
        <begin position="493"/>
        <end position="746"/>
    </location>
</feature>
<sequence length="757" mass="82579">MTSLRSQLVLAFSGLLVAALVSITWVVINTTRAAADNFAERELAIAEKVFIEQLLNNQRQLTGRARLLAEDFGFRKAIATGEQETLISVLANHGDRVGATLVMLAEPDGKIVLASHNLDASDRRLRDVMASGSNATSQILVAEGNAFQLALVPVMAPNLIAWVGLGFAIDQAALDALKAITKAEVALEIGGRLSLSTTAQIHRKTSIAELQASADWLVRQVKLDTSDPADLNAYLLASPAELSAPFAQLQQQMQLIAVFALVITIAAAVMLAKSIAQPIGFLVSAADRIASGDYDKPVEQFRSEELGRLAKALNALQSAVKHREAHILHQATHDEESGLLNSYGLREALAELFKDDKVFSFSLVSLENYSRISDLYGYSFVRKHLPVLAEQLVQRLDADSLVARVARDQLAVVAKQPIESLNSALADAMAAPWPAGQVQIQWDIKQGLMACPEAAADSEQLLRRANVALKQARLRNIPAFTYQSGLDEQYLRKLNITQRLQRVTETGGLELHYQPQSCLSTRKIVGVEALLRWNDPELGPVFPDEFIPLAEETGTISSLTQWVLNQALNDIKALALDYRLAMVSINLSANDLLDATMIQKLLAAQLSIAGSATQLEFEITETALVQDADTAVHHLHQMESAGIGLAMDDFGTGYSSLSQLKRLPVSKLKIDKSFVLSLVDDADDQSIVKATIAMAKALSLKVIAEGVENQVSAQLLQQWGCDVMQGYYLAKPMPLNRLIQWLKEYNESHFPQETVGN</sequence>
<dbReference type="HOGENOM" id="CLU_000445_70_46_6"/>
<keyword evidence="1" id="KW-0472">Membrane</keyword>
<organism evidence="5 6">
    <name type="scientific">Simiduia agarivorans (strain DSM 21679 / JCM 13881 / BCRC 17597 / SA1)</name>
    <dbReference type="NCBI Taxonomy" id="1117647"/>
    <lineage>
        <taxon>Bacteria</taxon>
        <taxon>Pseudomonadati</taxon>
        <taxon>Pseudomonadota</taxon>
        <taxon>Gammaproteobacteria</taxon>
        <taxon>Cellvibrionales</taxon>
        <taxon>Cellvibrionaceae</taxon>
        <taxon>Simiduia</taxon>
    </lineage>
</organism>
<evidence type="ECO:0000313" key="5">
    <source>
        <dbReference type="EMBL" id="AFU99824.1"/>
    </source>
</evidence>
<dbReference type="PROSITE" id="PS50885">
    <property type="entry name" value="HAMP"/>
    <property type="match status" value="1"/>
</dbReference>
<dbReference type="SMART" id="SM00052">
    <property type="entry name" value="EAL"/>
    <property type="match status" value="1"/>
</dbReference>
<dbReference type="PANTHER" id="PTHR33121:SF79">
    <property type="entry name" value="CYCLIC DI-GMP PHOSPHODIESTERASE PDED-RELATED"/>
    <property type="match status" value="1"/>
</dbReference>
<dbReference type="SMART" id="SM00304">
    <property type="entry name" value="HAMP"/>
    <property type="match status" value="1"/>
</dbReference>
<dbReference type="Gene3D" id="3.20.20.450">
    <property type="entry name" value="EAL domain"/>
    <property type="match status" value="1"/>
</dbReference>
<dbReference type="Pfam" id="PF00563">
    <property type="entry name" value="EAL"/>
    <property type="match status" value="1"/>
</dbReference>
<proteinExistence type="predicted"/>
<reference evidence="5 6" key="1">
    <citation type="journal article" date="2013" name="Genome Announc.">
        <title>Complete genome sequence of Simiduia agarivorans SA1(T), a marine bacterium able to degrade a variety of polysaccharides.</title>
        <authorList>
            <person name="Lin S.Y."/>
            <person name="Shieh W.Y."/>
            <person name="Chen J.S."/>
            <person name="Tang S.L."/>
        </authorList>
    </citation>
    <scope>NUCLEOTIDE SEQUENCE [LARGE SCALE GENOMIC DNA]</scope>
    <source>
        <strain evidence="6">DSM 21679 / JCM 13881 / BCRC 17597 / SA1</strain>
    </source>
</reference>
<dbReference type="AlphaFoldDB" id="K4KKZ1"/>
<dbReference type="Gene3D" id="6.10.340.10">
    <property type="match status" value="1"/>
</dbReference>
<feature type="domain" description="GGDEF" evidence="4">
    <location>
        <begin position="357"/>
        <end position="483"/>
    </location>
</feature>